<name>A0ABV6L7S9_9SPHI</name>
<dbReference type="InterPro" id="IPR000601">
    <property type="entry name" value="PKD_dom"/>
</dbReference>
<protein>
    <submittedName>
        <fullName evidence="2">PKD domain-containing protein</fullName>
    </submittedName>
</protein>
<dbReference type="SUPFAM" id="SSF49299">
    <property type="entry name" value="PKD domain"/>
    <property type="match status" value="1"/>
</dbReference>
<dbReference type="Pfam" id="PF18911">
    <property type="entry name" value="PKD_4"/>
    <property type="match status" value="1"/>
</dbReference>
<dbReference type="InterPro" id="IPR013783">
    <property type="entry name" value="Ig-like_fold"/>
</dbReference>
<accession>A0ABV6L7S9</accession>
<dbReference type="EMBL" id="JBHLTS010000022">
    <property type="protein sequence ID" value="MFC0515544.1"/>
    <property type="molecule type" value="Genomic_DNA"/>
</dbReference>
<dbReference type="InterPro" id="IPR022409">
    <property type="entry name" value="PKD/Chitinase_dom"/>
</dbReference>
<dbReference type="PANTHER" id="PTHR42754">
    <property type="entry name" value="ENDOGLUCANASE"/>
    <property type="match status" value="1"/>
</dbReference>
<evidence type="ECO:0000313" key="2">
    <source>
        <dbReference type="EMBL" id="MFC0515544.1"/>
    </source>
</evidence>
<sequence length="499" mass="54206">MFKNIKTKAVLILPLIVAVYIGCKKTEKETVDLKVPKSTFQTSVTDATLQQKKISTLAYTDSNFYFKNLSETGTDITYGWDFGDGSKSTDKNPVHAYAQAGKYTVKLITTRSAKASDTSSIQLTAITAERTFDLTVSGQPGTSSAMQIKEMPNGGYLLLGTVNSRNGAYDKATSFLMKLDNGLKQTAIKMLDANTKLSNMNTCGDGNYIFLGSTSGKTISNELIKMTADGSVLWSKEFGNDTFTGVQQTPDNGFILTGVHNTTDIYGNQIPHTLVIKTDANGTVQWQKSFEQELNTSGAVNAVIESDGYVLAANKPKDPLSTTHCAYCDSLCIFKLDGQGKLKWSTAVSWGLNGAGGRQVFISRLKNGGYTVVTQSASGLFLFSNTGTFLDRKLLKYPAAYLTTTAEDNIVVQEQEYGNGFRSEISSYSNVGVHMWDIGINNSPTMPNGGYPCCGYDSWPVVVNALKNGGVIFLSNRVDVNDYHYVITIDMIDANGKVM</sequence>
<dbReference type="SMART" id="SM00089">
    <property type="entry name" value="PKD"/>
    <property type="match status" value="1"/>
</dbReference>
<dbReference type="Gene3D" id="2.60.40.10">
    <property type="entry name" value="Immunoglobulins"/>
    <property type="match status" value="1"/>
</dbReference>
<proteinExistence type="predicted"/>
<comment type="caution">
    <text evidence="2">The sequence shown here is derived from an EMBL/GenBank/DDBJ whole genome shotgun (WGS) entry which is preliminary data.</text>
</comment>
<dbReference type="PANTHER" id="PTHR42754:SF1">
    <property type="entry name" value="LIPOPROTEIN"/>
    <property type="match status" value="1"/>
</dbReference>
<gene>
    <name evidence="2" type="ORF">ACFFGT_15095</name>
</gene>
<dbReference type="InterPro" id="IPR035986">
    <property type="entry name" value="PKD_dom_sf"/>
</dbReference>
<dbReference type="RefSeq" id="WP_377023362.1">
    <property type="nucleotide sequence ID" value="NZ_JBHLTS010000022.1"/>
</dbReference>
<feature type="domain" description="PKD" evidence="1">
    <location>
        <begin position="70"/>
        <end position="130"/>
    </location>
</feature>
<evidence type="ECO:0000259" key="1">
    <source>
        <dbReference type="PROSITE" id="PS50093"/>
    </source>
</evidence>
<evidence type="ECO:0000313" key="3">
    <source>
        <dbReference type="Proteomes" id="UP001589828"/>
    </source>
</evidence>
<dbReference type="PROSITE" id="PS50093">
    <property type="entry name" value="PKD"/>
    <property type="match status" value="1"/>
</dbReference>
<keyword evidence="3" id="KW-1185">Reference proteome</keyword>
<organism evidence="2 3">
    <name type="scientific">Mucilaginibacter angelicae</name>
    <dbReference type="NCBI Taxonomy" id="869718"/>
    <lineage>
        <taxon>Bacteria</taxon>
        <taxon>Pseudomonadati</taxon>
        <taxon>Bacteroidota</taxon>
        <taxon>Sphingobacteriia</taxon>
        <taxon>Sphingobacteriales</taxon>
        <taxon>Sphingobacteriaceae</taxon>
        <taxon>Mucilaginibacter</taxon>
    </lineage>
</organism>
<dbReference type="Proteomes" id="UP001589828">
    <property type="component" value="Unassembled WGS sequence"/>
</dbReference>
<reference evidence="2 3" key="1">
    <citation type="submission" date="2024-09" db="EMBL/GenBank/DDBJ databases">
        <authorList>
            <person name="Sun Q."/>
            <person name="Mori K."/>
        </authorList>
    </citation>
    <scope>NUCLEOTIDE SEQUENCE [LARGE SCALE GENOMIC DNA]</scope>
    <source>
        <strain evidence="2 3">NCAIM B.02415</strain>
    </source>
</reference>
<dbReference type="CDD" id="cd00146">
    <property type="entry name" value="PKD"/>
    <property type="match status" value="1"/>
</dbReference>
<dbReference type="SUPFAM" id="SSF63829">
    <property type="entry name" value="Calcium-dependent phosphotriesterase"/>
    <property type="match status" value="1"/>
</dbReference>